<name>A0ABD2MT71_9CUCU</name>
<evidence type="ECO:0000256" key="3">
    <source>
        <dbReference type="ARBA" id="ARBA00015352"/>
    </source>
</evidence>
<evidence type="ECO:0000256" key="5">
    <source>
        <dbReference type="ARBA" id="ARBA00022729"/>
    </source>
</evidence>
<dbReference type="SUPFAM" id="SSF48371">
    <property type="entry name" value="ARM repeat"/>
    <property type="match status" value="1"/>
</dbReference>
<keyword evidence="7" id="KW-0653">Protein transport</keyword>
<dbReference type="GO" id="GO:0005788">
    <property type="term" value="C:endoplasmic reticulum lumen"/>
    <property type="evidence" value="ECO:0007669"/>
    <property type="project" value="UniProtKB-SubCell"/>
</dbReference>
<protein>
    <recommendedName>
        <fullName evidence="3">Nucleotide exchange factor SIL1</fullName>
    </recommendedName>
</protein>
<dbReference type="EMBL" id="JABFTP020000021">
    <property type="protein sequence ID" value="KAL3269594.1"/>
    <property type="molecule type" value="Genomic_DNA"/>
</dbReference>
<dbReference type="PROSITE" id="PS51257">
    <property type="entry name" value="PROKAR_LIPOPROTEIN"/>
    <property type="match status" value="1"/>
</dbReference>
<sequence>MRCGFLTFVLILLVGVSCETEDEDIFVPSHEWKEIKQGQKIPAGLHIRVNLQTGKKEARLPDEINNKKQALVATEEQNEETFQHQIPLIELEETLKKIKNDAKQDSSEKLKTKYRSYDELKRELGTLKLTPKLDSEIIRDLIDDYKIEVGGSKNSTRIKNILEDLEYLSHQIDNAIDFVNQNGFKDVVYNSLNETDSVIKVLSLRLMGSLMQNNPKVQIHGLETGCIREILKILTLEKQVGVKYQAVGALSAVLRRFPLAQKQFVENGGLSVISKVFEDKNTK</sequence>
<dbReference type="InterPro" id="IPR016024">
    <property type="entry name" value="ARM-type_fold"/>
</dbReference>
<dbReference type="InterPro" id="IPR011989">
    <property type="entry name" value="ARM-like"/>
</dbReference>
<proteinExistence type="inferred from homology"/>
<dbReference type="Gene3D" id="1.25.10.10">
    <property type="entry name" value="Leucine-rich Repeat Variant"/>
    <property type="match status" value="1"/>
</dbReference>
<evidence type="ECO:0000256" key="8">
    <source>
        <dbReference type="ARBA" id="ARBA00023010"/>
    </source>
</evidence>
<accession>A0ABD2MT71</accession>
<evidence type="ECO:0000256" key="10">
    <source>
        <dbReference type="SAM" id="SignalP"/>
    </source>
</evidence>
<keyword evidence="6" id="KW-0256">Endoplasmic reticulum</keyword>
<keyword evidence="12" id="KW-1185">Reference proteome</keyword>
<evidence type="ECO:0000313" key="11">
    <source>
        <dbReference type="EMBL" id="KAL3269594.1"/>
    </source>
</evidence>
<comment type="similarity">
    <text evidence="2">Belongs to the SIL1 family.</text>
</comment>
<dbReference type="PANTHER" id="PTHR19316:SF35">
    <property type="entry name" value="NUCLEOTIDE EXCHANGE FACTOR SIL1"/>
    <property type="match status" value="1"/>
</dbReference>
<evidence type="ECO:0000256" key="2">
    <source>
        <dbReference type="ARBA" id="ARBA00010588"/>
    </source>
</evidence>
<dbReference type="InterPro" id="IPR050693">
    <property type="entry name" value="Hsp70_NEF-Inhibitors"/>
</dbReference>
<dbReference type="GO" id="GO:0015031">
    <property type="term" value="P:protein transport"/>
    <property type="evidence" value="ECO:0007669"/>
    <property type="project" value="UniProtKB-KW"/>
</dbReference>
<feature type="signal peptide" evidence="10">
    <location>
        <begin position="1"/>
        <end position="18"/>
    </location>
</feature>
<dbReference type="PANTHER" id="PTHR19316">
    <property type="entry name" value="PROTEIN FOLDING REGULATOR"/>
    <property type="match status" value="1"/>
</dbReference>
<feature type="chain" id="PRO_5044859461" description="Nucleotide exchange factor SIL1" evidence="10">
    <location>
        <begin position="19"/>
        <end position="283"/>
    </location>
</feature>
<evidence type="ECO:0000256" key="7">
    <source>
        <dbReference type="ARBA" id="ARBA00022927"/>
    </source>
</evidence>
<keyword evidence="5 10" id="KW-0732">Signal</keyword>
<evidence type="ECO:0000256" key="4">
    <source>
        <dbReference type="ARBA" id="ARBA00022448"/>
    </source>
</evidence>
<evidence type="ECO:0000313" key="12">
    <source>
        <dbReference type="Proteomes" id="UP001516400"/>
    </source>
</evidence>
<comment type="caution">
    <text evidence="11">The sequence shown here is derived from an EMBL/GenBank/DDBJ whole genome shotgun (WGS) entry which is preliminary data.</text>
</comment>
<keyword evidence="8" id="KW-0811">Translocation</keyword>
<evidence type="ECO:0000256" key="9">
    <source>
        <dbReference type="ARBA" id="ARBA00023180"/>
    </source>
</evidence>
<organism evidence="11 12">
    <name type="scientific">Cryptolaemus montrouzieri</name>
    <dbReference type="NCBI Taxonomy" id="559131"/>
    <lineage>
        <taxon>Eukaryota</taxon>
        <taxon>Metazoa</taxon>
        <taxon>Ecdysozoa</taxon>
        <taxon>Arthropoda</taxon>
        <taxon>Hexapoda</taxon>
        <taxon>Insecta</taxon>
        <taxon>Pterygota</taxon>
        <taxon>Neoptera</taxon>
        <taxon>Endopterygota</taxon>
        <taxon>Coleoptera</taxon>
        <taxon>Polyphaga</taxon>
        <taxon>Cucujiformia</taxon>
        <taxon>Coccinelloidea</taxon>
        <taxon>Coccinellidae</taxon>
        <taxon>Scymninae</taxon>
        <taxon>Scymnini</taxon>
        <taxon>Cryptolaemus</taxon>
    </lineage>
</organism>
<gene>
    <name evidence="11" type="ORF">HHI36_008658</name>
</gene>
<evidence type="ECO:0000256" key="1">
    <source>
        <dbReference type="ARBA" id="ARBA00004319"/>
    </source>
</evidence>
<dbReference type="Proteomes" id="UP001516400">
    <property type="component" value="Unassembled WGS sequence"/>
</dbReference>
<reference evidence="11 12" key="1">
    <citation type="journal article" date="2021" name="BMC Biol.">
        <title>Horizontally acquired antibacterial genes associated with adaptive radiation of ladybird beetles.</title>
        <authorList>
            <person name="Li H.S."/>
            <person name="Tang X.F."/>
            <person name="Huang Y.H."/>
            <person name="Xu Z.Y."/>
            <person name="Chen M.L."/>
            <person name="Du X.Y."/>
            <person name="Qiu B.Y."/>
            <person name="Chen P.T."/>
            <person name="Zhang W."/>
            <person name="Slipinski A."/>
            <person name="Escalona H.E."/>
            <person name="Waterhouse R.M."/>
            <person name="Zwick A."/>
            <person name="Pang H."/>
        </authorList>
    </citation>
    <scope>NUCLEOTIDE SEQUENCE [LARGE SCALE GENOMIC DNA]</scope>
    <source>
        <strain evidence="11">SYSU2018</strain>
    </source>
</reference>
<dbReference type="AlphaFoldDB" id="A0ABD2MT71"/>
<comment type="subcellular location">
    <subcellularLocation>
        <location evidence="1">Endoplasmic reticulum lumen</location>
    </subcellularLocation>
</comment>
<keyword evidence="4" id="KW-0813">Transport</keyword>
<keyword evidence="9" id="KW-0325">Glycoprotein</keyword>
<evidence type="ECO:0000256" key="6">
    <source>
        <dbReference type="ARBA" id="ARBA00022824"/>
    </source>
</evidence>